<organism evidence="1">
    <name type="scientific">gut metagenome</name>
    <dbReference type="NCBI Taxonomy" id="749906"/>
    <lineage>
        <taxon>unclassified sequences</taxon>
        <taxon>metagenomes</taxon>
        <taxon>organismal metagenomes</taxon>
    </lineage>
</organism>
<dbReference type="Pfam" id="PF13306">
    <property type="entry name" value="LRR_5"/>
    <property type="match status" value="1"/>
</dbReference>
<dbReference type="EMBL" id="AMCI01009018">
    <property type="protein sequence ID" value="EJW90148.1"/>
    <property type="molecule type" value="Genomic_DNA"/>
</dbReference>
<dbReference type="AlphaFoldDB" id="J9F6Q2"/>
<dbReference type="InterPro" id="IPR053139">
    <property type="entry name" value="Surface_bspA-like"/>
</dbReference>
<evidence type="ECO:0000313" key="1">
    <source>
        <dbReference type="EMBL" id="EJW90148.1"/>
    </source>
</evidence>
<dbReference type="InterPro" id="IPR032675">
    <property type="entry name" value="LRR_dom_sf"/>
</dbReference>
<reference evidence="1" key="1">
    <citation type="journal article" date="2012" name="PLoS ONE">
        <title>Gene sets for utilization of primary and secondary nutrition supplies in the distal gut of endangered iberian lynx.</title>
        <authorList>
            <person name="Alcaide M."/>
            <person name="Messina E."/>
            <person name="Richter M."/>
            <person name="Bargiela R."/>
            <person name="Peplies J."/>
            <person name="Huws S.A."/>
            <person name="Newbold C.J."/>
            <person name="Golyshin P.N."/>
            <person name="Simon M.A."/>
            <person name="Lopez G."/>
            <person name="Yakimov M.M."/>
            <person name="Ferrer M."/>
        </authorList>
    </citation>
    <scope>NUCLEOTIDE SEQUENCE</scope>
</reference>
<accession>J9F6Q2</accession>
<proteinExistence type="predicted"/>
<comment type="caution">
    <text evidence="1">The sequence shown here is derived from an EMBL/GenBank/DDBJ whole genome shotgun (WGS) entry which is preliminary data.</text>
</comment>
<dbReference type="Gene3D" id="3.80.10.10">
    <property type="entry name" value="Ribonuclease Inhibitor"/>
    <property type="match status" value="1"/>
</dbReference>
<dbReference type="InterPro" id="IPR026906">
    <property type="entry name" value="LRR_5"/>
</dbReference>
<gene>
    <name evidence="1" type="ORF">EVA_21745</name>
</gene>
<sequence length="267" mass="29682">MKRFTYELKRMAWLLLMLVCAHGTTVAQKVGDTFTADKLKYCVLNELEVEVCGHVDDRWDATGEVIIPETVEAAVWNRNYTVTTIGIYAFYGRSGLTEINIPNSVTTIEDSAFYGCSGLTAINIPNSVTTIEDSAFYGCSGLRAINIPNSVTTIENSAFYGCSGLKTLYFHSINPPTIHQNYFGYDFHPQTFYVPQEAVATYQATVPYNQYDIRGMDETTGIGEVETTEVPQSGNIYDLNGRLVRTEGNLQALPKGIYILNGKKVVR</sequence>
<dbReference type="PANTHER" id="PTHR45661:SF3">
    <property type="entry name" value="IG-LIKE DOMAIN-CONTAINING PROTEIN"/>
    <property type="match status" value="1"/>
</dbReference>
<dbReference type="SUPFAM" id="SSF52058">
    <property type="entry name" value="L domain-like"/>
    <property type="match status" value="1"/>
</dbReference>
<dbReference type="PANTHER" id="PTHR45661">
    <property type="entry name" value="SURFACE ANTIGEN"/>
    <property type="match status" value="1"/>
</dbReference>
<protein>
    <submittedName>
        <fullName evidence="1">Cell surface leucine-rich repeat-containing protein</fullName>
    </submittedName>
</protein>
<name>J9F6Q2_9ZZZZ</name>